<dbReference type="Pfam" id="PF13396">
    <property type="entry name" value="PLDc_N"/>
    <property type="match status" value="1"/>
</dbReference>
<comment type="subcellular location">
    <subcellularLocation>
        <location evidence="1">Cell membrane</location>
        <topology evidence="1">Multi-pass membrane protein</topology>
    </subcellularLocation>
</comment>
<feature type="domain" description="PLD phosphodiesterase" evidence="7">
    <location>
        <begin position="215"/>
        <end position="242"/>
    </location>
</feature>
<keyword evidence="4 6" id="KW-1133">Transmembrane helix</keyword>
<evidence type="ECO:0000256" key="1">
    <source>
        <dbReference type="ARBA" id="ARBA00004651"/>
    </source>
</evidence>
<dbReference type="SUPFAM" id="SSF56024">
    <property type="entry name" value="Phospholipase D/nuclease"/>
    <property type="match status" value="2"/>
</dbReference>
<protein>
    <submittedName>
        <fullName evidence="8">Phospholipase D/Transphosphatidylase</fullName>
    </submittedName>
</protein>
<evidence type="ECO:0000256" key="3">
    <source>
        <dbReference type="ARBA" id="ARBA00022692"/>
    </source>
</evidence>
<dbReference type="EMBL" id="CP001032">
    <property type="protein sequence ID" value="ACB76147.1"/>
    <property type="molecule type" value="Genomic_DNA"/>
</dbReference>
<dbReference type="HOGENOM" id="CLU_038053_1_0_0"/>
<feature type="domain" description="PLD phosphodiesterase" evidence="7">
    <location>
        <begin position="395"/>
        <end position="422"/>
    </location>
</feature>
<evidence type="ECO:0000256" key="6">
    <source>
        <dbReference type="SAM" id="Phobius"/>
    </source>
</evidence>
<dbReference type="KEGG" id="ote:Oter_2866"/>
<proteinExistence type="predicted"/>
<dbReference type="GO" id="GO:0005886">
    <property type="term" value="C:plasma membrane"/>
    <property type="evidence" value="ECO:0007669"/>
    <property type="project" value="UniProtKB-SubCell"/>
</dbReference>
<dbReference type="Gene3D" id="3.30.870.10">
    <property type="entry name" value="Endonuclease Chain A"/>
    <property type="match status" value="2"/>
</dbReference>
<dbReference type="Pfam" id="PF13091">
    <property type="entry name" value="PLDc_2"/>
    <property type="match status" value="2"/>
</dbReference>
<evidence type="ECO:0000259" key="7">
    <source>
        <dbReference type="PROSITE" id="PS50035"/>
    </source>
</evidence>
<keyword evidence="5 6" id="KW-0472">Membrane</keyword>
<evidence type="ECO:0000313" key="9">
    <source>
        <dbReference type="Proteomes" id="UP000007013"/>
    </source>
</evidence>
<keyword evidence="2" id="KW-1003">Cell membrane</keyword>
<feature type="transmembrane region" description="Helical" evidence="6">
    <location>
        <begin position="12"/>
        <end position="35"/>
    </location>
</feature>
<gene>
    <name evidence="8" type="ordered locus">Oter_2866</name>
</gene>
<dbReference type="SMART" id="SM00155">
    <property type="entry name" value="PLDc"/>
    <property type="match status" value="2"/>
</dbReference>
<sequence length="482" mass="53147">MLELPRDFLEQFLDRGLVAVLFSIAGFVFAVFLIARLMSEKRAPANTFAWLLIIVLLPYVGVPLYLLLGGRKLRRLAERKSRLRPTLPAGAPTPTTDAEAVAQTVMASGAAAPVAGNRLTLLTTGEAAYAALERGIRGARHSIHVTTFILGRDDTGRRLVRLLAERARAGVKVRLLLDAVGCMFLSRRFVLPIKKAGGEVVWFMPVLPFTSRGSANLRNHRKIAVFDHCTAIIGGQNLAREYMGPVPYRRRFNDFGTLIEGPAAALLNEVFIADWSFASRQSADGLHAEISPDAVVRPRGEADLQIVASGPDVPGDPLYEGILAMIQDAKRSLWIVTPYFLPDEVLLRSLMVKAHAGCAVNLILPARSNHPVTDFARRHYVRELQRAGGRIWLFQPGMLHSKAMIVDDRVALFGSANFDMRSLFVNFEIGVFVHSSADVLAIKGWASSLVSQSKPHRPDKRRKRTFVGNVLEDLSRLLAPLL</sequence>
<evidence type="ECO:0000256" key="4">
    <source>
        <dbReference type="ARBA" id="ARBA00022989"/>
    </source>
</evidence>
<dbReference type="AlphaFoldDB" id="B1ZX95"/>
<dbReference type="PANTHER" id="PTHR21248:SF22">
    <property type="entry name" value="PHOSPHOLIPASE D"/>
    <property type="match status" value="1"/>
</dbReference>
<dbReference type="GO" id="GO:0030572">
    <property type="term" value="F:phosphatidyltransferase activity"/>
    <property type="evidence" value="ECO:0007669"/>
    <property type="project" value="UniProtKB-ARBA"/>
</dbReference>
<organism evidence="8 9">
    <name type="scientific">Opitutus terrae (strain DSM 11246 / JCM 15787 / PB90-1)</name>
    <dbReference type="NCBI Taxonomy" id="452637"/>
    <lineage>
        <taxon>Bacteria</taxon>
        <taxon>Pseudomonadati</taxon>
        <taxon>Verrucomicrobiota</taxon>
        <taxon>Opitutia</taxon>
        <taxon>Opitutales</taxon>
        <taxon>Opitutaceae</taxon>
        <taxon>Opitutus</taxon>
    </lineage>
</organism>
<dbReference type="OrthoDB" id="9762009at2"/>
<feature type="transmembrane region" description="Helical" evidence="6">
    <location>
        <begin position="47"/>
        <end position="68"/>
    </location>
</feature>
<dbReference type="GO" id="GO:0032049">
    <property type="term" value="P:cardiolipin biosynthetic process"/>
    <property type="evidence" value="ECO:0007669"/>
    <property type="project" value="UniProtKB-ARBA"/>
</dbReference>
<dbReference type="InterPro" id="IPR001736">
    <property type="entry name" value="PLipase_D/transphosphatidylase"/>
</dbReference>
<dbReference type="eggNOG" id="COG1502">
    <property type="taxonomic scope" value="Bacteria"/>
</dbReference>
<evidence type="ECO:0000313" key="8">
    <source>
        <dbReference type="EMBL" id="ACB76147.1"/>
    </source>
</evidence>
<name>B1ZX95_OPITP</name>
<accession>B1ZX95</accession>
<dbReference type="Proteomes" id="UP000007013">
    <property type="component" value="Chromosome"/>
</dbReference>
<dbReference type="InterPro" id="IPR025202">
    <property type="entry name" value="PLD-like_dom"/>
</dbReference>
<dbReference type="CDD" id="cd09156">
    <property type="entry name" value="PLDc_CLS_unchar1_1"/>
    <property type="match status" value="1"/>
</dbReference>
<keyword evidence="9" id="KW-1185">Reference proteome</keyword>
<dbReference type="PROSITE" id="PS50035">
    <property type="entry name" value="PLD"/>
    <property type="match status" value="2"/>
</dbReference>
<dbReference type="STRING" id="452637.Oter_2866"/>
<evidence type="ECO:0000256" key="5">
    <source>
        <dbReference type="ARBA" id="ARBA00023136"/>
    </source>
</evidence>
<dbReference type="CDD" id="cd09162">
    <property type="entry name" value="PLDc_CLS_unchar1_2"/>
    <property type="match status" value="1"/>
</dbReference>
<dbReference type="RefSeq" id="WP_012375682.1">
    <property type="nucleotide sequence ID" value="NC_010571.1"/>
</dbReference>
<reference evidence="8 9" key="1">
    <citation type="journal article" date="2011" name="J. Bacteriol.">
        <title>Genome sequence of the verrucomicrobium Opitutus terrae PB90-1, an abundant inhabitant of rice paddy soil ecosystems.</title>
        <authorList>
            <person name="van Passel M.W."/>
            <person name="Kant R."/>
            <person name="Palva A."/>
            <person name="Copeland A."/>
            <person name="Lucas S."/>
            <person name="Lapidus A."/>
            <person name="Glavina del Rio T."/>
            <person name="Pitluck S."/>
            <person name="Goltsman E."/>
            <person name="Clum A."/>
            <person name="Sun H."/>
            <person name="Schmutz J."/>
            <person name="Larimer F.W."/>
            <person name="Land M.L."/>
            <person name="Hauser L."/>
            <person name="Kyrpides N."/>
            <person name="Mikhailova N."/>
            <person name="Richardson P.P."/>
            <person name="Janssen P.H."/>
            <person name="de Vos W.M."/>
            <person name="Smidt H."/>
        </authorList>
    </citation>
    <scope>NUCLEOTIDE SEQUENCE [LARGE SCALE GENOMIC DNA]</scope>
    <source>
        <strain evidence="9">DSM 11246 / JCM 15787 / PB90-1</strain>
    </source>
</reference>
<keyword evidence="3 6" id="KW-0812">Transmembrane</keyword>
<evidence type="ECO:0000256" key="2">
    <source>
        <dbReference type="ARBA" id="ARBA00022475"/>
    </source>
</evidence>
<dbReference type="PANTHER" id="PTHR21248">
    <property type="entry name" value="CARDIOLIPIN SYNTHASE"/>
    <property type="match status" value="1"/>
</dbReference>
<dbReference type="InterPro" id="IPR027379">
    <property type="entry name" value="CLS_N"/>
</dbReference>